<gene>
    <name evidence="6" type="ORF">BKA67DRAFT_595641</name>
</gene>
<evidence type="ECO:0000256" key="4">
    <source>
        <dbReference type="PROSITE-ProRule" id="PRU00221"/>
    </source>
</evidence>
<dbReference type="PRINTS" id="PR00320">
    <property type="entry name" value="GPROTEINBRPT"/>
</dbReference>
<dbReference type="InterPro" id="IPR019775">
    <property type="entry name" value="WD40_repeat_CS"/>
</dbReference>
<dbReference type="GeneID" id="70134078"/>
<evidence type="ECO:0000256" key="5">
    <source>
        <dbReference type="SAM" id="MobiDB-lite"/>
    </source>
</evidence>
<evidence type="ECO:0000256" key="2">
    <source>
        <dbReference type="ARBA" id="ARBA00022574"/>
    </source>
</evidence>
<protein>
    <submittedName>
        <fullName evidence="6">WD40-repeat-containing domain protein</fullName>
    </submittedName>
</protein>
<evidence type="ECO:0000313" key="7">
    <source>
        <dbReference type="Proteomes" id="UP000758603"/>
    </source>
</evidence>
<dbReference type="SMART" id="SM00320">
    <property type="entry name" value="WD40"/>
    <property type="match status" value="5"/>
</dbReference>
<keyword evidence="3" id="KW-0677">Repeat</keyword>
<dbReference type="GO" id="GO:0006364">
    <property type="term" value="P:rRNA processing"/>
    <property type="evidence" value="ECO:0007669"/>
    <property type="project" value="InterPro"/>
</dbReference>
<dbReference type="Proteomes" id="UP000758603">
    <property type="component" value="Unassembled WGS sequence"/>
</dbReference>
<dbReference type="GO" id="GO:0005634">
    <property type="term" value="C:nucleus"/>
    <property type="evidence" value="ECO:0007669"/>
    <property type="project" value="TreeGrafter"/>
</dbReference>
<dbReference type="InterPro" id="IPR044285">
    <property type="entry name" value="PWP1"/>
</dbReference>
<dbReference type="PANTHER" id="PTHR14091:SF0">
    <property type="entry name" value="PERIODIC TRYPTOPHAN PROTEIN 1 HOMOLOG"/>
    <property type="match status" value="1"/>
</dbReference>
<dbReference type="InterPro" id="IPR036322">
    <property type="entry name" value="WD40_repeat_dom_sf"/>
</dbReference>
<feature type="repeat" description="WD" evidence="4">
    <location>
        <begin position="405"/>
        <end position="441"/>
    </location>
</feature>
<organism evidence="6 7">
    <name type="scientific">Truncatella angustata</name>
    <dbReference type="NCBI Taxonomy" id="152316"/>
    <lineage>
        <taxon>Eukaryota</taxon>
        <taxon>Fungi</taxon>
        <taxon>Dikarya</taxon>
        <taxon>Ascomycota</taxon>
        <taxon>Pezizomycotina</taxon>
        <taxon>Sordariomycetes</taxon>
        <taxon>Xylariomycetidae</taxon>
        <taxon>Amphisphaeriales</taxon>
        <taxon>Sporocadaceae</taxon>
        <taxon>Truncatella</taxon>
    </lineage>
</organism>
<dbReference type="RefSeq" id="XP_045952918.1">
    <property type="nucleotide sequence ID" value="XM_046105187.1"/>
</dbReference>
<dbReference type="PROSITE" id="PS50294">
    <property type="entry name" value="WD_REPEATS_REGION"/>
    <property type="match status" value="2"/>
</dbReference>
<dbReference type="Gene3D" id="2.130.10.10">
    <property type="entry name" value="YVTN repeat-like/Quinoprotein amine dehydrogenase"/>
    <property type="match status" value="2"/>
</dbReference>
<dbReference type="FunFam" id="2.130.10.10:FF:001345">
    <property type="entry name" value="WD40 repeat-like protein"/>
    <property type="match status" value="1"/>
</dbReference>
<accession>A0A9P8RI13</accession>
<dbReference type="InterPro" id="IPR001680">
    <property type="entry name" value="WD40_rpt"/>
</dbReference>
<dbReference type="PROSITE" id="PS50082">
    <property type="entry name" value="WD_REPEATS_2"/>
    <property type="match status" value="2"/>
</dbReference>
<feature type="compositionally biased region" description="Acidic residues" evidence="5">
    <location>
        <begin position="516"/>
        <end position="542"/>
    </location>
</feature>
<keyword evidence="2 4" id="KW-0853">WD repeat</keyword>
<feature type="compositionally biased region" description="Acidic residues" evidence="5">
    <location>
        <begin position="80"/>
        <end position="89"/>
    </location>
</feature>
<dbReference type="InterPro" id="IPR020472">
    <property type="entry name" value="WD40_PAC1"/>
</dbReference>
<dbReference type="EMBL" id="JAGPXC010000010">
    <property type="protein sequence ID" value="KAH6646404.1"/>
    <property type="molecule type" value="Genomic_DNA"/>
</dbReference>
<dbReference type="OrthoDB" id="270624at2759"/>
<keyword evidence="1" id="KW-0597">Phosphoprotein</keyword>
<keyword evidence="7" id="KW-1185">Reference proteome</keyword>
<feature type="repeat" description="WD" evidence="4">
    <location>
        <begin position="269"/>
        <end position="311"/>
    </location>
</feature>
<dbReference type="AlphaFoldDB" id="A0A9P8RI13"/>
<dbReference type="Pfam" id="PF00400">
    <property type="entry name" value="WD40"/>
    <property type="match status" value="3"/>
</dbReference>
<feature type="region of interest" description="Disordered" evidence="5">
    <location>
        <begin position="44"/>
        <end position="89"/>
    </location>
</feature>
<dbReference type="SUPFAM" id="SSF50978">
    <property type="entry name" value="WD40 repeat-like"/>
    <property type="match status" value="1"/>
</dbReference>
<dbReference type="FunFam" id="2.130.10.10:FF:000457">
    <property type="entry name" value="rRNA processing protein Pwp1"/>
    <property type="match status" value="1"/>
</dbReference>
<evidence type="ECO:0000313" key="6">
    <source>
        <dbReference type="EMBL" id="KAH6646404.1"/>
    </source>
</evidence>
<feature type="compositionally biased region" description="Low complexity" evidence="5">
    <location>
        <begin position="58"/>
        <end position="75"/>
    </location>
</feature>
<feature type="compositionally biased region" description="Acidic residues" evidence="5">
    <location>
        <begin position="44"/>
        <end position="56"/>
    </location>
</feature>
<reference evidence="6" key="1">
    <citation type="journal article" date="2021" name="Nat. Commun.">
        <title>Genetic determinants of endophytism in the Arabidopsis root mycobiome.</title>
        <authorList>
            <person name="Mesny F."/>
            <person name="Miyauchi S."/>
            <person name="Thiergart T."/>
            <person name="Pickel B."/>
            <person name="Atanasova L."/>
            <person name="Karlsson M."/>
            <person name="Huettel B."/>
            <person name="Barry K.W."/>
            <person name="Haridas S."/>
            <person name="Chen C."/>
            <person name="Bauer D."/>
            <person name="Andreopoulos W."/>
            <person name="Pangilinan J."/>
            <person name="LaButti K."/>
            <person name="Riley R."/>
            <person name="Lipzen A."/>
            <person name="Clum A."/>
            <person name="Drula E."/>
            <person name="Henrissat B."/>
            <person name="Kohler A."/>
            <person name="Grigoriev I.V."/>
            <person name="Martin F.M."/>
            <person name="Hacquard S."/>
        </authorList>
    </citation>
    <scope>NUCLEOTIDE SEQUENCE</scope>
    <source>
        <strain evidence="6">MPI-SDFR-AT-0073</strain>
    </source>
</reference>
<dbReference type="InterPro" id="IPR015943">
    <property type="entry name" value="WD40/YVTN_repeat-like_dom_sf"/>
</dbReference>
<proteinExistence type="predicted"/>
<evidence type="ECO:0000256" key="1">
    <source>
        <dbReference type="ARBA" id="ARBA00022553"/>
    </source>
</evidence>
<name>A0A9P8RI13_9PEZI</name>
<sequence length="542" mass="59832">MSTMITTTTWVPRGFAAPFPTKQAFDEAEFERIAELAKLQLDDANEDLEEAQEEQEGGARLAAGSGTGNSTGAATTEERETADDVDIDDDDLKEYDLEHYDDDDEDQPQGQKMDMFGNVKSLAYYENNKDDPYITIPEGQDDDDDDDREELQILATDNLLLAAKVEDELAHLEVYVYEDEADNMYVHHDIMLPAIPLCVEWLDIPVAKPTVAPDSTANFVAIGTMDPDIEIWDLDTVDCMYPNAILGQGGNNNGEKPKKKKKKSKKANDEFHVDAVLSLAANRKHRNLLASASADKTVKLWDLNTAKCAKSYSYHTDKVCSLAWHSVESTVLLSGSYDRTVVAADMRAPEAKMPRWGVESDVENVRWDPHDPNFFYVSTENGIIHYHDIRNVPSNPAASKPLWTLQAHDESLSSFDVNSHIPGYMVTGSTDKTVKLWNIQSTGPAVVVTRNLDVGKVFSTTFAPDAEVAFRLAVAGSKGTMHVWDTSTNAAVRQAFAHKISGDMNGAVEDRLVGVADDDTDSDSDEGEDDENNSDGDSMDED</sequence>
<comment type="caution">
    <text evidence="6">The sequence shown here is derived from an EMBL/GenBank/DDBJ whole genome shotgun (WGS) entry which is preliminary data.</text>
</comment>
<evidence type="ECO:0000256" key="3">
    <source>
        <dbReference type="ARBA" id="ARBA00022737"/>
    </source>
</evidence>
<feature type="region of interest" description="Disordered" evidence="5">
    <location>
        <begin position="507"/>
        <end position="542"/>
    </location>
</feature>
<dbReference type="PANTHER" id="PTHR14091">
    <property type="entry name" value="PERIODIC TRYPTOPHAN PROTEIN 1"/>
    <property type="match status" value="1"/>
</dbReference>
<feature type="region of interest" description="Disordered" evidence="5">
    <location>
        <begin position="248"/>
        <end position="268"/>
    </location>
</feature>
<dbReference type="PROSITE" id="PS00678">
    <property type="entry name" value="WD_REPEATS_1"/>
    <property type="match status" value="2"/>
</dbReference>